<dbReference type="Gene3D" id="3.40.50.10610">
    <property type="entry name" value="ABC-type transport auxiliary lipoprotein component"/>
    <property type="match status" value="1"/>
</dbReference>
<dbReference type="KEGG" id="mbry:B1812_16000"/>
<reference evidence="3 4" key="1">
    <citation type="submission" date="2017-02" db="EMBL/GenBank/DDBJ databases">
        <authorList>
            <person name="Peterson S.W."/>
        </authorList>
    </citation>
    <scope>NUCLEOTIDE SEQUENCE [LARGE SCALE GENOMIC DNA]</scope>
    <source>
        <strain evidence="3 4">S285</strain>
    </source>
</reference>
<dbReference type="PROSITE" id="PS51257">
    <property type="entry name" value="PROKAR_LIPOPROTEIN"/>
    <property type="match status" value="1"/>
</dbReference>
<keyword evidence="4" id="KW-1185">Reference proteome</keyword>
<proteinExistence type="predicted"/>
<feature type="signal peptide" evidence="1">
    <location>
        <begin position="1"/>
        <end position="27"/>
    </location>
</feature>
<feature type="domain" description="ABC-type transport auxiliary lipoprotein component" evidence="2">
    <location>
        <begin position="43"/>
        <end position="186"/>
    </location>
</feature>
<dbReference type="Pfam" id="PF03886">
    <property type="entry name" value="ABC_trans_aux"/>
    <property type="match status" value="1"/>
</dbReference>
<protein>
    <recommendedName>
        <fullName evidence="2">ABC-type transport auxiliary lipoprotein component domain-containing protein</fullName>
    </recommendedName>
</protein>
<dbReference type="AlphaFoldDB" id="A0A1W6MXM3"/>
<gene>
    <name evidence="3" type="ORF">B1812_16000</name>
</gene>
<dbReference type="SUPFAM" id="SSF159594">
    <property type="entry name" value="XCC0632-like"/>
    <property type="match status" value="1"/>
</dbReference>
<evidence type="ECO:0000259" key="2">
    <source>
        <dbReference type="Pfam" id="PF03886"/>
    </source>
</evidence>
<dbReference type="Proteomes" id="UP000193978">
    <property type="component" value="Chromosome"/>
</dbReference>
<keyword evidence="1" id="KW-0732">Signal</keyword>
<evidence type="ECO:0000313" key="4">
    <source>
        <dbReference type="Proteomes" id="UP000193978"/>
    </source>
</evidence>
<sequence>MYPIRSKRKGGLLGVATAICAALTLLACSSPRETFDFSPDSFTRGRVHGEAIAIQEPSAPAIIDTNRFLIRGEGGELAYLADAQWSDTVPRLVQGRLIDRLMALGVNAVRQGDNAAYRLSMELRRFEIDSGSETALVEIVARLTKKDGGQVSEKVILGEAPAPHTLGPEAARAYEAALDAAADRLAAWLRRGR</sequence>
<name>A0A1W6MXM3_9HYPH</name>
<evidence type="ECO:0000256" key="1">
    <source>
        <dbReference type="SAM" id="SignalP"/>
    </source>
</evidence>
<accession>A0A1W6MXM3</accession>
<dbReference type="STRING" id="655015.B1812_16000"/>
<dbReference type="EMBL" id="CP019948">
    <property type="protein sequence ID" value="ARN82340.1"/>
    <property type="molecule type" value="Genomic_DNA"/>
</dbReference>
<dbReference type="OrthoDB" id="9808689at2"/>
<dbReference type="InterPro" id="IPR005586">
    <property type="entry name" value="ABC_trans_aux"/>
</dbReference>
<dbReference type="RefSeq" id="WP_085772464.1">
    <property type="nucleotide sequence ID" value="NZ_AP027149.1"/>
</dbReference>
<evidence type="ECO:0000313" key="3">
    <source>
        <dbReference type="EMBL" id="ARN82340.1"/>
    </source>
</evidence>
<organism evidence="3 4">
    <name type="scientific">Methylocystis bryophila</name>
    <dbReference type="NCBI Taxonomy" id="655015"/>
    <lineage>
        <taxon>Bacteria</taxon>
        <taxon>Pseudomonadati</taxon>
        <taxon>Pseudomonadota</taxon>
        <taxon>Alphaproteobacteria</taxon>
        <taxon>Hyphomicrobiales</taxon>
        <taxon>Methylocystaceae</taxon>
        <taxon>Methylocystis</taxon>
    </lineage>
</organism>
<feature type="chain" id="PRO_5012709820" description="ABC-type transport auxiliary lipoprotein component domain-containing protein" evidence="1">
    <location>
        <begin position="28"/>
        <end position="193"/>
    </location>
</feature>